<dbReference type="AlphaFoldDB" id="A0A7Y9IVN0"/>
<dbReference type="GO" id="GO:0003677">
    <property type="term" value="F:DNA binding"/>
    <property type="evidence" value="ECO:0007669"/>
    <property type="project" value="UniProtKB-KW"/>
</dbReference>
<dbReference type="SUPFAM" id="SSF46785">
    <property type="entry name" value="Winged helix' DNA-binding domain"/>
    <property type="match status" value="1"/>
</dbReference>
<dbReference type="Pfam" id="PF03551">
    <property type="entry name" value="PadR"/>
    <property type="match status" value="1"/>
</dbReference>
<dbReference type="Gene3D" id="1.10.10.10">
    <property type="entry name" value="Winged helix-like DNA-binding domain superfamily/Winged helix DNA-binding domain"/>
    <property type="match status" value="1"/>
</dbReference>
<gene>
    <name evidence="3" type="ORF">FHW18_003055</name>
</gene>
<dbReference type="InterPro" id="IPR005149">
    <property type="entry name" value="Tscrpt_reg_PadR_N"/>
</dbReference>
<evidence type="ECO:0000313" key="4">
    <source>
        <dbReference type="Proteomes" id="UP000542125"/>
    </source>
</evidence>
<protein>
    <submittedName>
        <fullName evidence="3">DNA-binding PadR family transcriptional regulator</fullName>
    </submittedName>
</protein>
<sequence length="200" mass="21600">MHGHHRGGGRGGRRFSAGFDDAQSGRPAFRTGRKLASEDLQLVLLALLADKPSHGYELIKTLSERSSGFYGPSSGMVYPALAYLEDIGHATVTMEGAKKRYAVTPEGEAWLATQRHVADDILAQLASVGAKMAQVRRVFAGEEDADAVAPGTPESLMLARLGLKHALHDLGLCSPEGNRRIAEILQRATDDLRQLKKDLT</sequence>
<comment type="caution">
    <text evidence="3">The sequence shown here is derived from an EMBL/GenBank/DDBJ whole genome shotgun (WGS) entry which is preliminary data.</text>
</comment>
<dbReference type="Proteomes" id="UP000542125">
    <property type="component" value="Unassembled WGS sequence"/>
</dbReference>
<feature type="region of interest" description="Disordered" evidence="1">
    <location>
        <begin position="1"/>
        <end position="21"/>
    </location>
</feature>
<dbReference type="RefSeq" id="WP_257021998.1">
    <property type="nucleotide sequence ID" value="NZ_JACBYR010000001.1"/>
</dbReference>
<evidence type="ECO:0000256" key="1">
    <source>
        <dbReference type="SAM" id="MobiDB-lite"/>
    </source>
</evidence>
<dbReference type="PANTHER" id="PTHR43252:SF7">
    <property type="entry name" value="TRANSCRIPTIONAL REGULATOR YQJI"/>
    <property type="match status" value="1"/>
</dbReference>
<feature type="domain" description="Transcription regulator PadR N-terminal" evidence="2">
    <location>
        <begin position="44"/>
        <end position="111"/>
    </location>
</feature>
<evidence type="ECO:0000313" key="3">
    <source>
        <dbReference type="EMBL" id="NYE83784.1"/>
    </source>
</evidence>
<name>A0A7Y9IVN0_9BURK</name>
<dbReference type="PANTHER" id="PTHR43252">
    <property type="entry name" value="TRANSCRIPTIONAL REGULATOR YQJI"/>
    <property type="match status" value="1"/>
</dbReference>
<evidence type="ECO:0000259" key="2">
    <source>
        <dbReference type="Pfam" id="PF03551"/>
    </source>
</evidence>
<dbReference type="EMBL" id="JACBYR010000001">
    <property type="protein sequence ID" value="NYE83784.1"/>
    <property type="molecule type" value="Genomic_DNA"/>
</dbReference>
<accession>A0A7Y9IVN0</accession>
<keyword evidence="3" id="KW-0238">DNA-binding</keyword>
<keyword evidence="4" id="KW-1185">Reference proteome</keyword>
<feature type="compositionally biased region" description="Basic residues" evidence="1">
    <location>
        <begin position="1"/>
        <end position="13"/>
    </location>
</feature>
<organism evidence="3 4">
    <name type="scientific">Pigmentiphaga litoralis</name>
    <dbReference type="NCBI Taxonomy" id="516702"/>
    <lineage>
        <taxon>Bacteria</taxon>
        <taxon>Pseudomonadati</taxon>
        <taxon>Pseudomonadota</taxon>
        <taxon>Betaproteobacteria</taxon>
        <taxon>Burkholderiales</taxon>
        <taxon>Alcaligenaceae</taxon>
        <taxon>Pigmentiphaga</taxon>
    </lineage>
</organism>
<dbReference type="InterPro" id="IPR036390">
    <property type="entry name" value="WH_DNA-bd_sf"/>
</dbReference>
<reference evidence="3 4" key="1">
    <citation type="submission" date="2020-07" db="EMBL/GenBank/DDBJ databases">
        <title>Genomic Encyclopedia of Type Strains, Phase IV (KMG-V): Genome sequencing to study the core and pangenomes of soil and plant-associated prokaryotes.</title>
        <authorList>
            <person name="Whitman W."/>
        </authorList>
    </citation>
    <scope>NUCLEOTIDE SEQUENCE [LARGE SCALE GENOMIC DNA]</scope>
    <source>
        <strain evidence="3 4">SAS40</strain>
    </source>
</reference>
<proteinExistence type="predicted"/>
<dbReference type="InterPro" id="IPR036388">
    <property type="entry name" value="WH-like_DNA-bd_sf"/>
</dbReference>